<protein>
    <recommendedName>
        <fullName evidence="3">Pyridoxamine 5'-phosphate oxidase putative domain-containing protein</fullName>
    </recommendedName>
</protein>
<gene>
    <name evidence="1" type="ORF">PISMIDRAFT_608110</name>
</gene>
<accession>A0A0D0A857</accession>
<name>A0A0D0A857_9AGAM</name>
<dbReference type="Gene3D" id="2.30.110.10">
    <property type="entry name" value="Electron Transport, Fmn-binding Protein, Chain A"/>
    <property type="match status" value="1"/>
</dbReference>
<evidence type="ECO:0000313" key="2">
    <source>
        <dbReference type="Proteomes" id="UP000054018"/>
    </source>
</evidence>
<dbReference type="OrthoDB" id="539398at2759"/>
<evidence type="ECO:0008006" key="3">
    <source>
        <dbReference type="Google" id="ProtNLM"/>
    </source>
</evidence>
<dbReference type="SUPFAM" id="SSF50475">
    <property type="entry name" value="FMN-binding split barrel"/>
    <property type="match status" value="1"/>
</dbReference>
<dbReference type="HOGENOM" id="CLU_054794_2_1_1"/>
<dbReference type="PANTHER" id="PTHR39336:SF3">
    <property type="entry name" value="PYRIDOXAMINE PHOSPHATE OXIDASE"/>
    <property type="match status" value="1"/>
</dbReference>
<dbReference type="Proteomes" id="UP000054018">
    <property type="component" value="Unassembled WGS sequence"/>
</dbReference>
<dbReference type="STRING" id="765257.A0A0D0A857"/>
<dbReference type="PANTHER" id="PTHR39336">
    <property type="entry name" value="PYRIDOXAMINE PHOSPHATE OXIDASE FAMILY PROTEIN (AFU_ORTHOLOGUE AFUA_6G11440)"/>
    <property type="match status" value="1"/>
</dbReference>
<dbReference type="AlphaFoldDB" id="A0A0D0A857"/>
<organism evidence="1 2">
    <name type="scientific">Pisolithus microcarpus 441</name>
    <dbReference type="NCBI Taxonomy" id="765257"/>
    <lineage>
        <taxon>Eukaryota</taxon>
        <taxon>Fungi</taxon>
        <taxon>Dikarya</taxon>
        <taxon>Basidiomycota</taxon>
        <taxon>Agaricomycotina</taxon>
        <taxon>Agaricomycetes</taxon>
        <taxon>Agaricomycetidae</taxon>
        <taxon>Boletales</taxon>
        <taxon>Sclerodermatineae</taxon>
        <taxon>Pisolithaceae</taxon>
        <taxon>Pisolithus</taxon>
    </lineage>
</organism>
<proteinExistence type="predicted"/>
<dbReference type="EMBL" id="KN833693">
    <property type="protein sequence ID" value="KIK28233.1"/>
    <property type="molecule type" value="Genomic_DNA"/>
</dbReference>
<dbReference type="InterPro" id="IPR012349">
    <property type="entry name" value="Split_barrel_FMN-bd"/>
</dbReference>
<evidence type="ECO:0000313" key="1">
    <source>
        <dbReference type="EMBL" id="KIK28233.1"/>
    </source>
</evidence>
<keyword evidence="2" id="KW-1185">Reference proteome</keyword>
<reference evidence="1 2" key="1">
    <citation type="submission" date="2014-04" db="EMBL/GenBank/DDBJ databases">
        <authorList>
            <consortium name="DOE Joint Genome Institute"/>
            <person name="Kuo A."/>
            <person name="Kohler A."/>
            <person name="Costa M.D."/>
            <person name="Nagy L.G."/>
            <person name="Floudas D."/>
            <person name="Copeland A."/>
            <person name="Barry K.W."/>
            <person name="Cichocki N."/>
            <person name="Veneault-Fourrey C."/>
            <person name="LaButti K."/>
            <person name="Lindquist E.A."/>
            <person name="Lipzen A."/>
            <person name="Lundell T."/>
            <person name="Morin E."/>
            <person name="Murat C."/>
            <person name="Sun H."/>
            <person name="Tunlid A."/>
            <person name="Henrissat B."/>
            <person name="Grigoriev I.V."/>
            <person name="Hibbett D.S."/>
            <person name="Martin F."/>
            <person name="Nordberg H.P."/>
            <person name="Cantor M.N."/>
            <person name="Hua S.X."/>
        </authorList>
    </citation>
    <scope>NUCLEOTIDE SEQUENCE [LARGE SCALE GENOMIC DNA]</scope>
    <source>
        <strain evidence="1 2">441</strain>
    </source>
</reference>
<reference evidence="2" key="2">
    <citation type="submission" date="2015-01" db="EMBL/GenBank/DDBJ databases">
        <title>Evolutionary Origins and Diversification of the Mycorrhizal Mutualists.</title>
        <authorList>
            <consortium name="DOE Joint Genome Institute"/>
            <consortium name="Mycorrhizal Genomics Consortium"/>
            <person name="Kohler A."/>
            <person name="Kuo A."/>
            <person name="Nagy L.G."/>
            <person name="Floudas D."/>
            <person name="Copeland A."/>
            <person name="Barry K.W."/>
            <person name="Cichocki N."/>
            <person name="Veneault-Fourrey C."/>
            <person name="LaButti K."/>
            <person name="Lindquist E.A."/>
            <person name="Lipzen A."/>
            <person name="Lundell T."/>
            <person name="Morin E."/>
            <person name="Murat C."/>
            <person name="Riley R."/>
            <person name="Ohm R."/>
            <person name="Sun H."/>
            <person name="Tunlid A."/>
            <person name="Henrissat B."/>
            <person name="Grigoriev I.V."/>
            <person name="Hibbett D.S."/>
            <person name="Martin F."/>
        </authorList>
    </citation>
    <scope>NUCLEOTIDE SEQUENCE [LARGE SCALE GENOMIC DNA]</scope>
    <source>
        <strain evidence="2">441</strain>
    </source>
</reference>
<sequence length="296" mass="33114">MVVFYDEIPESLIEWIKSQRVFWVATAPMNAHGHINLSPKGGEDTFHVVHSKRVYYEDLTGSGVETISHLRENGRITILFNAFDGPPRIMRLWGIGMLYDGRLSSQSRCPYYRTSNNSGTVYEYGTPEYNALIQPATRQPGSRAAIVVDVLKVSSSCGFAVPLYNFVAHRTRLHRFNETKERVDRAHALPPDSEDLDVQQIDVPSNSLREYWLRNNTKSLDGLPGLLTAPDAITRIAPRNNFQSTTMPGTLRDLDTSNKGGHVVVKHPDKAFILGFFLGAIAVTACSKILGKMELH</sequence>